<dbReference type="PANTHER" id="PTHR24148:SF64">
    <property type="entry name" value="HETEROKARYON INCOMPATIBILITY DOMAIN-CONTAINING PROTEIN"/>
    <property type="match status" value="1"/>
</dbReference>
<dbReference type="Proteomes" id="UP000078397">
    <property type="component" value="Unassembled WGS sequence"/>
</dbReference>
<accession>A0A179F8U3</accession>
<dbReference type="InterPro" id="IPR052895">
    <property type="entry name" value="HetReg/Transcr_Mod"/>
</dbReference>
<dbReference type="OrthoDB" id="2157530at2759"/>
<dbReference type="InterPro" id="IPR010730">
    <property type="entry name" value="HET"/>
</dbReference>
<comment type="caution">
    <text evidence="2">The sequence shown here is derived from an EMBL/GenBank/DDBJ whole genome shotgun (WGS) entry which is preliminary data.</text>
</comment>
<evidence type="ECO:0000313" key="2">
    <source>
        <dbReference type="EMBL" id="OAQ61519.2"/>
    </source>
</evidence>
<feature type="domain" description="Heterokaryon incompatibility" evidence="1">
    <location>
        <begin position="42"/>
        <end position="196"/>
    </location>
</feature>
<evidence type="ECO:0000259" key="1">
    <source>
        <dbReference type="Pfam" id="PF06985"/>
    </source>
</evidence>
<dbReference type="PANTHER" id="PTHR24148">
    <property type="entry name" value="ANKYRIN REPEAT DOMAIN-CONTAINING PROTEIN 39 HOMOLOG-RELATED"/>
    <property type="match status" value="1"/>
</dbReference>
<keyword evidence="3" id="KW-1185">Reference proteome</keyword>
<organism evidence="2 3">
    <name type="scientific">Pochonia chlamydosporia 170</name>
    <dbReference type="NCBI Taxonomy" id="1380566"/>
    <lineage>
        <taxon>Eukaryota</taxon>
        <taxon>Fungi</taxon>
        <taxon>Dikarya</taxon>
        <taxon>Ascomycota</taxon>
        <taxon>Pezizomycotina</taxon>
        <taxon>Sordariomycetes</taxon>
        <taxon>Hypocreomycetidae</taxon>
        <taxon>Hypocreales</taxon>
        <taxon>Clavicipitaceae</taxon>
        <taxon>Pochonia</taxon>
    </lineage>
</organism>
<name>A0A179F8U3_METCM</name>
<protein>
    <submittedName>
        <fullName evidence="2">Heterokaryon incompatibility protein (HET) domain-containing protein</fullName>
    </submittedName>
</protein>
<dbReference type="AlphaFoldDB" id="A0A179F8U3"/>
<sequence>MNDYRPNAPAQAIRLLHLLPRTSSGMLSGKLKKVSIDATPTFVSISHVWGSNLAEARMQVDSGSGNKFVPISRNLESLLQSLLSHSSDTLPQLWQSELLLPMWIDMVCIDQADEGDKSSQIPLMRRIYSQSKIVLIWINESDGHLRYAFQYLRHIAKSRSCTGKDELWTLFDPMGWDALIRLLGCDWFHRRWVIQEAVLSKEAIFLCGPDVMPMEDLFNTVNLVTSALVSRPSVAKALKAANVGSIRPILVLKQLKQTLHRDQGQQRLLWLLENLRTTRATVMHDQVYGLLGLCSPEEAASNPIRYDLGPQEIFRTCVEQHARLYNNLDFLGLCTPAQRNNTSPETPCTWHRSSKWPSWVPNWGSTRLRRCLGPHGVDQEGNFNASGSMVINYSFKGDELVVSGILIDKIRDLGDFCDSSRRAELSDPNSMLFQQFFEFWMNSANGSITTVYGDRESQADAFARTMSLLGIYLNPVPAANMVPTMFYKWCKDSKLGRQLQQFVCGSRIPFEAPYERSFIRMKRLLSWQPFVTEKGYFGLAREQCMVGDEIWLIAGCNVPITLSCPSKKQGGSTMEVKGECFLDGFMFGEIWAGSTRNAPKPQVVTLV</sequence>
<evidence type="ECO:0000313" key="3">
    <source>
        <dbReference type="Proteomes" id="UP000078397"/>
    </source>
</evidence>
<gene>
    <name evidence="2" type="ORF">VFPPC_09347</name>
</gene>
<dbReference type="Pfam" id="PF06985">
    <property type="entry name" value="HET"/>
    <property type="match status" value="1"/>
</dbReference>
<dbReference type="STRING" id="1380566.A0A179F8U3"/>
<dbReference type="RefSeq" id="XP_018139223.2">
    <property type="nucleotide sequence ID" value="XM_018287900.2"/>
</dbReference>
<dbReference type="KEGG" id="pchm:VFPPC_09347"/>
<dbReference type="EMBL" id="LSBJ02000007">
    <property type="protein sequence ID" value="OAQ61519.2"/>
    <property type="molecule type" value="Genomic_DNA"/>
</dbReference>
<reference evidence="2 3" key="1">
    <citation type="journal article" date="2016" name="PLoS Pathog.">
        <title>Biosynthesis of antibiotic leucinostatins in bio-control fungus Purpureocillium lilacinum and their inhibition on phytophthora revealed by genome mining.</title>
        <authorList>
            <person name="Wang G."/>
            <person name="Liu Z."/>
            <person name="Lin R."/>
            <person name="Li E."/>
            <person name="Mao Z."/>
            <person name="Ling J."/>
            <person name="Yang Y."/>
            <person name="Yin W.B."/>
            <person name="Xie B."/>
        </authorList>
    </citation>
    <scope>NUCLEOTIDE SEQUENCE [LARGE SCALE GENOMIC DNA]</scope>
    <source>
        <strain evidence="2">170</strain>
    </source>
</reference>
<proteinExistence type="predicted"/>
<dbReference type="GeneID" id="28851894"/>